<sequence length="30" mass="3185">MSALSYLTSVAWSDSLGILADYCGNYAIAQ</sequence>
<organism evidence="1 2">
    <name type="scientific">Marinobacter nauticus</name>
    <name type="common">Marinobacter hydrocarbonoclasticus</name>
    <name type="synonym">Marinobacter aquaeolei</name>
    <dbReference type="NCBI Taxonomy" id="2743"/>
    <lineage>
        <taxon>Bacteria</taxon>
        <taxon>Pseudomonadati</taxon>
        <taxon>Pseudomonadota</taxon>
        <taxon>Gammaproteobacteria</taxon>
        <taxon>Pseudomonadales</taxon>
        <taxon>Marinobacteraceae</taxon>
        <taxon>Marinobacter</taxon>
    </lineage>
</organism>
<reference evidence="1 2" key="1">
    <citation type="submission" date="2019-10" db="EMBL/GenBank/DDBJ databases">
        <title>Draft genome sequence of Marinobacter hydrocarbonoclasticus NCT7M from the microbiome of the marine copepod.</title>
        <authorList>
            <person name="Nuttall R."/>
            <person name="Sharma G."/>
            <person name="Moisander P."/>
        </authorList>
    </citation>
    <scope>NUCLEOTIDE SEQUENCE [LARGE SCALE GENOMIC DNA]</scope>
    <source>
        <strain evidence="1 2">NCT7M</strain>
    </source>
</reference>
<name>A0A833NAC2_MARNT</name>
<evidence type="ECO:0000313" key="1">
    <source>
        <dbReference type="EMBL" id="KAE8545003.1"/>
    </source>
</evidence>
<accession>A0A833NAC2</accession>
<dbReference type="EMBL" id="WBMP01000011">
    <property type="protein sequence ID" value="KAE8545003.1"/>
    <property type="molecule type" value="Genomic_DNA"/>
</dbReference>
<dbReference type="Proteomes" id="UP000469950">
    <property type="component" value="Unassembled WGS sequence"/>
</dbReference>
<proteinExistence type="predicted"/>
<comment type="caution">
    <text evidence="1">The sequence shown here is derived from an EMBL/GenBank/DDBJ whole genome shotgun (WGS) entry which is preliminary data.</text>
</comment>
<evidence type="ECO:0000313" key="2">
    <source>
        <dbReference type="Proteomes" id="UP000469950"/>
    </source>
</evidence>
<gene>
    <name evidence="1" type="ORF">F6453_2610</name>
</gene>
<dbReference type="AlphaFoldDB" id="A0A833NAC2"/>
<protein>
    <submittedName>
        <fullName evidence="1">Uncharacterized protein</fullName>
    </submittedName>
</protein>